<dbReference type="RefSeq" id="WP_344303153.1">
    <property type="nucleotide sequence ID" value="NZ_BAAAQQ010000007.1"/>
</dbReference>
<dbReference type="EMBL" id="BAAAQQ010000007">
    <property type="protein sequence ID" value="GAA2121563.1"/>
    <property type="molecule type" value="Genomic_DNA"/>
</dbReference>
<dbReference type="InterPro" id="IPR031107">
    <property type="entry name" value="Small_HSP"/>
</dbReference>
<organism evidence="4 5">
    <name type="scientific">Nocardioides bigeumensis</name>
    <dbReference type="NCBI Taxonomy" id="433657"/>
    <lineage>
        <taxon>Bacteria</taxon>
        <taxon>Bacillati</taxon>
        <taxon>Actinomycetota</taxon>
        <taxon>Actinomycetes</taxon>
        <taxon>Propionibacteriales</taxon>
        <taxon>Nocardioidaceae</taxon>
        <taxon>Nocardioides</taxon>
    </lineage>
</organism>
<keyword evidence="5" id="KW-1185">Reference proteome</keyword>
<comment type="similarity">
    <text evidence="1 2">Belongs to the small heat shock protein (HSP20) family.</text>
</comment>
<dbReference type="PANTHER" id="PTHR11527">
    <property type="entry name" value="HEAT-SHOCK PROTEIN 20 FAMILY MEMBER"/>
    <property type="match status" value="1"/>
</dbReference>
<gene>
    <name evidence="4" type="ORF">GCM10009843_15950</name>
</gene>
<evidence type="ECO:0000259" key="3">
    <source>
        <dbReference type="PROSITE" id="PS01031"/>
    </source>
</evidence>
<evidence type="ECO:0000256" key="1">
    <source>
        <dbReference type="PROSITE-ProRule" id="PRU00285"/>
    </source>
</evidence>
<accession>A0ABN2Y7X7</accession>
<evidence type="ECO:0000256" key="2">
    <source>
        <dbReference type="RuleBase" id="RU003616"/>
    </source>
</evidence>
<sequence length="140" mass="15366">MTTLVRPFESPMGDLMDWLDLTRATGLAPLLRFVPIETFSGDSSFVVRADLPGLDPEKDFEVTVEGDVLTIKGERREDLHEDGRSELRYGSFTRSVRLPQGSRPEDVSAKYDAGVLEVTIPVTAAAVSPVKVEVSKKEAS</sequence>
<protein>
    <recommendedName>
        <fullName evidence="3">SHSP domain-containing protein</fullName>
    </recommendedName>
</protein>
<evidence type="ECO:0000313" key="4">
    <source>
        <dbReference type="EMBL" id="GAA2121563.1"/>
    </source>
</evidence>
<dbReference type="Proteomes" id="UP001500575">
    <property type="component" value="Unassembled WGS sequence"/>
</dbReference>
<dbReference type="Pfam" id="PF00011">
    <property type="entry name" value="HSP20"/>
    <property type="match status" value="1"/>
</dbReference>
<dbReference type="SUPFAM" id="SSF49764">
    <property type="entry name" value="HSP20-like chaperones"/>
    <property type="match status" value="1"/>
</dbReference>
<reference evidence="4 5" key="1">
    <citation type="journal article" date="2019" name="Int. J. Syst. Evol. Microbiol.">
        <title>The Global Catalogue of Microorganisms (GCM) 10K type strain sequencing project: providing services to taxonomists for standard genome sequencing and annotation.</title>
        <authorList>
            <consortium name="The Broad Institute Genomics Platform"/>
            <consortium name="The Broad Institute Genome Sequencing Center for Infectious Disease"/>
            <person name="Wu L."/>
            <person name="Ma J."/>
        </authorList>
    </citation>
    <scope>NUCLEOTIDE SEQUENCE [LARGE SCALE GENOMIC DNA]</scope>
    <source>
        <strain evidence="4 5">JCM 16021</strain>
    </source>
</reference>
<comment type="caution">
    <text evidence="4">The sequence shown here is derived from an EMBL/GenBank/DDBJ whole genome shotgun (WGS) entry which is preliminary data.</text>
</comment>
<name>A0ABN2Y7X7_9ACTN</name>
<dbReference type="InterPro" id="IPR008978">
    <property type="entry name" value="HSP20-like_chaperone"/>
</dbReference>
<dbReference type="InterPro" id="IPR002068">
    <property type="entry name" value="A-crystallin/Hsp20_dom"/>
</dbReference>
<dbReference type="PROSITE" id="PS01031">
    <property type="entry name" value="SHSP"/>
    <property type="match status" value="1"/>
</dbReference>
<evidence type="ECO:0000313" key="5">
    <source>
        <dbReference type="Proteomes" id="UP001500575"/>
    </source>
</evidence>
<dbReference type="CDD" id="cd06464">
    <property type="entry name" value="ACD_sHsps-like"/>
    <property type="match status" value="1"/>
</dbReference>
<proteinExistence type="inferred from homology"/>
<dbReference type="Gene3D" id="2.60.40.790">
    <property type="match status" value="1"/>
</dbReference>
<feature type="domain" description="SHSP" evidence="3">
    <location>
        <begin position="27"/>
        <end position="137"/>
    </location>
</feature>